<evidence type="ECO:0000313" key="2">
    <source>
        <dbReference type="Proteomes" id="UP000695022"/>
    </source>
</evidence>
<protein>
    <submittedName>
        <fullName evidence="3">Uncharacterized protein LOC106807825 isoform X2</fullName>
    </submittedName>
</protein>
<dbReference type="Proteomes" id="UP000695022">
    <property type="component" value="Unplaced"/>
</dbReference>
<evidence type="ECO:0000313" key="3">
    <source>
        <dbReference type="RefSeq" id="XP_014665775.1"/>
    </source>
</evidence>
<name>A0ABM1E0Q4_PRICU</name>
<sequence>MTENLPGKTYWIALKPEYITDGDGESGSGELVMRSVVLHPGCDSHFVQQYVRDAFNLNEDNLVLKLRNTRGCLVPINSEITPNEKSSPYILEVCNTYQHIKPIPRTLQTSNYNHTLHNKLQNLLTREMQELERKLDFLNSRMRQADSSKWKGMFKRNPLW</sequence>
<evidence type="ECO:0000256" key="1">
    <source>
        <dbReference type="SAM" id="Coils"/>
    </source>
</evidence>
<dbReference type="GeneID" id="106807825"/>
<accession>A0ABM1E0Q4</accession>
<proteinExistence type="predicted"/>
<dbReference type="RefSeq" id="XP_014665775.1">
    <property type="nucleotide sequence ID" value="XM_014810289.1"/>
</dbReference>
<reference evidence="3" key="1">
    <citation type="submission" date="2025-08" db="UniProtKB">
        <authorList>
            <consortium name="RefSeq"/>
        </authorList>
    </citation>
    <scope>IDENTIFICATION</scope>
</reference>
<keyword evidence="1" id="KW-0175">Coiled coil</keyword>
<feature type="coiled-coil region" evidence="1">
    <location>
        <begin position="121"/>
        <end position="148"/>
    </location>
</feature>
<keyword evidence="2" id="KW-1185">Reference proteome</keyword>
<gene>
    <name evidence="3" type="primary">LOC106807825</name>
</gene>
<organism evidence="2 3">
    <name type="scientific">Priapulus caudatus</name>
    <name type="common">Priapulid worm</name>
    <dbReference type="NCBI Taxonomy" id="37621"/>
    <lineage>
        <taxon>Eukaryota</taxon>
        <taxon>Metazoa</taxon>
        <taxon>Ecdysozoa</taxon>
        <taxon>Scalidophora</taxon>
        <taxon>Priapulida</taxon>
        <taxon>Priapulimorpha</taxon>
        <taxon>Priapulimorphida</taxon>
        <taxon>Priapulidae</taxon>
        <taxon>Priapulus</taxon>
    </lineage>
</organism>